<comment type="caution">
    <text evidence="8">Lacks conserved residue(s) required for the propagation of feature annotation.</text>
</comment>
<evidence type="ECO:0000256" key="3">
    <source>
        <dbReference type="ARBA" id="ARBA00022679"/>
    </source>
</evidence>
<evidence type="ECO:0000256" key="4">
    <source>
        <dbReference type="ARBA" id="ARBA00022695"/>
    </source>
</evidence>
<feature type="region of interest" description="Disordered" evidence="9">
    <location>
        <begin position="28"/>
        <end position="53"/>
    </location>
</feature>
<evidence type="ECO:0000313" key="11">
    <source>
        <dbReference type="EMBL" id="MBP3956797.1"/>
    </source>
</evidence>
<evidence type="ECO:0000256" key="5">
    <source>
        <dbReference type="ARBA" id="ARBA00022723"/>
    </source>
</evidence>
<evidence type="ECO:0000259" key="10">
    <source>
        <dbReference type="PROSITE" id="PS51084"/>
    </source>
</evidence>
<gene>
    <name evidence="11" type="ORF">J8F10_16105</name>
</gene>
<dbReference type="InterPro" id="IPR001937">
    <property type="entry name" value="GalP_UDPtransf1"/>
</dbReference>
<keyword evidence="5" id="KW-0479">Metal-binding</keyword>
<dbReference type="Pfam" id="PF02744">
    <property type="entry name" value="GalP_UDP_tr_C"/>
    <property type="match status" value="1"/>
</dbReference>
<comment type="similarity">
    <text evidence="2">Belongs to the galactose-1-phosphate uridylyltransferase type 1 family.</text>
</comment>
<protein>
    <submittedName>
        <fullName evidence="11">DUF4921 family protein</fullName>
    </submittedName>
</protein>
<organism evidence="11 12">
    <name type="scientific">Gemmata palustris</name>
    <dbReference type="NCBI Taxonomy" id="2822762"/>
    <lineage>
        <taxon>Bacteria</taxon>
        <taxon>Pseudomonadati</taxon>
        <taxon>Planctomycetota</taxon>
        <taxon>Planctomycetia</taxon>
        <taxon>Gemmatales</taxon>
        <taxon>Gemmataceae</taxon>
        <taxon>Gemmata</taxon>
    </lineage>
</organism>
<reference evidence="11 12" key="1">
    <citation type="submission" date="2021-04" db="EMBL/GenBank/DDBJ databases">
        <authorList>
            <person name="Ivanova A."/>
        </authorList>
    </citation>
    <scope>NUCLEOTIDE SEQUENCE [LARGE SCALE GENOMIC DNA]</scope>
    <source>
        <strain evidence="11 12">G18</strain>
    </source>
</reference>
<keyword evidence="4" id="KW-0548">Nucleotidyltransferase</keyword>
<dbReference type="InterPro" id="IPR005849">
    <property type="entry name" value="GalP_Utransf_N"/>
</dbReference>
<keyword evidence="12" id="KW-1185">Reference proteome</keyword>
<evidence type="ECO:0000256" key="6">
    <source>
        <dbReference type="ARBA" id="ARBA00022833"/>
    </source>
</evidence>
<dbReference type="PANTHER" id="PTHR42763:SF1">
    <property type="entry name" value="UDP-GLUCOSE--HEXOSE-1-PHOSPHATE URIDYLYLTRANSFERASE"/>
    <property type="match status" value="1"/>
</dbReference>
<evidence type="ECO:0000256" key="9">
    <source>
        <dbReference type="SAM" id="MobiDB-lite"/>
    </source>
</evidence>
<feature type="compositionally biased region" description="Polar residues" evidence="9">
    <location>
        <begin position="107"/>
        <end position="116"/>
    </location>
</feature>
<keyword evidence="3" id="KW-0808">Transferase</keyword>
<dbReference type="SUPFAM" id="SSF54197">
    <property type="entry name" value="HIT-like"/>
    <property type="match status" value="2"/>
</dbReference>
<dbReference type="Pfam" id="PF01087">
    <property type="entry name" value="GalP_UDP_transf"/>
    <property type="match status" value="1"/>
</dbReference>
<evidence type="ECO:0000256" key="8">
    <source>
        <dbReference type="PROSITE-ProRule" id="PRU00464"/>
    </source>
</evidence>
<dbReference type="InterPro" id="IPR005850">
    <property type="entry name" value="GalP_Utransf_C"/>
</dbReference>
<proteinExistence type="inferred from homology"/>
<dbReference type="InterPro" id="IPR011146">
    <property type="entry name" value="HIT-like"/>
</dbReference>
<comment type="caution">
    <text evidence="11">The sequence shown here is derived from an EMBL/GenBank/DDBJ whole genome shotgun (WGS) entry which is preliminary data.</text>
</comment>
<dbReference type="InterPro" id="IPR036265">
    <property type="entry name" value="HIT-like_sf"/>
</dbReference>
<dbReference type="PANTHER" id="PTHR42763">
    <property type="entry name" value="ADP-GLUCOSE PHOSPHORYLASE"/>
    <property type="match status" value="1"/>
</dbReference>
<feature type="domain" description="HIT" evidence="10">
    <location>
        <begin position="253"/>
        <end position="366"/>
    </location>
</feature>
<dbReference type="PROSITE" id="PS51084">
    <property type="entry name" value="HIT_2"/>
    <property type="match status" value="1"/>
</dbReference>
<dbReference type="EMBL" id="JAGKQQ010000001">
    <property type="protein sequence ID" value="MBP3956797.1"/>
    <property type="molecule type" value="Genomic_DNA"/>
</dbReference>
<accession>A0ABS5BST3</accession>
<keyword evidence="7" id="KW-0119">Carbohydrate metabolism</keyword>
<dbReference type="PIRSF" id="PIRSF000808">
    <property type="entry name" value="GalT"/>
    <property type="match status" value="1"/>
</dbReference>
<dbReference type="RefSeq" id="WP_210655257.1">
    <property type="nucleotide sequence ID" value="NZ_JAGKQQ010000001.1"/>
</dbReference>
<feature type="region of interest" description="Disordered" evidence="9">
    <location>
        <begin position="86"/>
        <end position="130"/>
    </location>
</feature>
<dbReference type="InterPro" id="IPR053177">
    <property type="entry name" value="ADP-glucose_phosphorylase"/>
</dbReference>
<keyword evidence="6" id="KW-0862">Zinc</keyword>
<evidence type="ECO:0000313" key="12">
    <source>
        <dbReference type="Proteomes" id="UP000676565"/>
    </source>
</evidence>
<evidence type="ECO:0000256" key="1">
    <source>
        <dbReference type="ARBA" id="ARBA00001947"/>
    </source>
</evidence>
<comment type="cofactor">
    <cofactor evidence="1">
        <name>Zn(2+)</name>
        <dbReference type="ChEBI" id="CHEBI:29105"/>
    </cofactor>
</comment>
<evidence type="ECO:0000256" key="7">
    <source>
        <dbReference type="ARBA" id="ARBA00023277"/>
    </source>
</evidence>
<dbReference type="Proteomes" id="UP000676565">
    <property type="component" value="Unassembled WGS sequence"/>
</dbReference>
<evidence type="ECO:0000256" key="2">
    <source>
        <dbReference type="ARBA" id="ARBA00010951"/>
    </source>
</evidence>
<dbReference type="Gene3D" id="3.30.428.10">
    <property type="entry name" value="HIT-like"/>
    <property type="match status" value="2"/>
</dbReference>
<sequence>MNVDPEFRCDPVTGRWVVIAPERARRPIALSGHAPRHRTNGESRPCPFCPGQESETPNEVYALRGAGTEPNGPGWQLRIVPNMYPAVRPTEEPNPLTPFPKKEGGTEPSSVLSPSSKKGGAKTGTDSAIPDVIGSAPPSFLGKGAGGVGLFASVPATGVAEVLIECAEHVDDPTQLTDDQFAEVFRAYRVRMRALAADPRLAHVAVFKNVGAEAGASLAHTHSQIIATPIVPELARAELVGAEVYHTRTGRCAFCDIVEQELADGSRLVARSANFAVVTTFAPRFAYEMWVIPVSHRPRYESLTDAESTELAALLKRVLRALDAVLNAPAYNWFLHTTPLHAGAPEHYHWHLEVLPRTARPAGLEWGFGCHITTIAPEQAASELRTVLPDVA</sequence>
<name>A0ABS5BST3_9BACT</name>